<dbReference type="InterPro" id="IPR014509">
    <property type="entry name" value="YjdF-like"/>
</dbReference>
<feature type="transmembrane region" description="Helical" evidence="1">
    <location>
        <begin position="12"/>
        <end position="30"/>
    </location>
</feature>
<proteinExistence type="predicted"/>
<dbReference type="EMBL" id="JBHUJC010000025">
    <property type="protein sequence ID" value="MFD2276532.1"/>
    <property type="molecule type" value="Genomic_DNA"/>
</dbReference>
<evidence type="ECO:0000313" key="2">
    <source>
        <dbReference type="EMBL" id="MFD2276532.1"/>
    </source>
</evidence>
<feature type="transmembrane region" description="Helical" evidence="1">
    <location>
        <begin position="61"/>
        <end position="82"/>
    </location>
</feature>
<accession>A0ABW5E2A7</accession>
<reference evidence="3" key="1">
    <citation type="journal article" date="2019" name="Int. J. Syst. Evol. Microbiol.">
        <title>The Global Catalogue of Microorganisms (GCM) 10K type strain sequencing project: providing services to taxonomists for standard genome sequencing and annotation.</title>
        <authorList>
            <consortium name="The Broad Institute Genomics Platform"/>
            <consortium name="The Broad Institute Genome Sequencing Center for Infectious Disease"/>
            <person name="Wu L."/>
            <person name="Ma J."/>
        </authorList>
    </citation>
    <scope>NUCLEOTIDE SEQUENCE [LARGE SCALE GENOMIC DNA]</scope>
    <source>
        <strain evidence="3">JCM 16545</strain>
    </source>
</reference>
<evidence type="ECO:0000313" key="3">
    <source>
        <dbReference type="Proteomes" id="UP001597297"/>
    </source>
</evidence>
<sequence length="204" mass="23443">MIVQPKRQRIAGVVAFTLLYQCGLAILAVIQHNYEFLYYSAIQLFFVALLCIAHKRIHYSISLLWLLSLWGLLHLASGIFFVPESWGETGEPKALQNFRIISQLRYQHLEHFCGFFLVTWVSWQTLCSIIHTRYQRRLMPTFGLLLLCATSSMGYGAFNELAEFLATKIMEDTLKTGYQDTSWDMVANTAGVFFASITIKLRNL</sequence>
<dbReference type="RefSeq" id="WP_377092981.1">
    <property type="nucleotide sequence ID" value="NZ_JBHSJM010000001.1"/>
</dbReference>
<keyword evidence="1" id="KW-1133">Transmembrane helix</keyword>
<evidence type="ECO:0000256" key="1">
    <source>
        <dbReference type="SAM" id="Phobius"/>
    </source>
</evidence>
<keyword evidence="1" id="KW-0472">Membrane</keyword>
<comment type="caution">
    <text evidence="2">The sequence shown here is derived from an EMBL/GenBank/DDBJ whole genome shotgun (WGS) entry which is preliminary data.</text>
</comment>
<feature type="transmembrane region" description="Helical" evidence="1">
    <location>
        <begin position="36"/>
        <end position="54"/>
    </location>
</feature>
<organism evidence="2 3">
    <name type="scientific">Rubritalea spongiae</name>
    <dbReference type="NCBI Taxonomy" id="430797"/>
    <lineage>
        <taxon>Bacteria</taxon>
        <taxon>Pseudomonadati</taxon>
        <taxon>Verrucomicrobiota</taxon>
        <taxon>Verrucomicrobiia</taxon>
        <taxon>Verrucomicrobiales</taxon>
        <taxon>Rubritaleaceae</taxon>
        <taxon>Rubritalea</taxon>
    </lineage>
</organism>
<keyword evidence="1" id="KW-0812">Transmembrane</keyword>
<protein>
    <submittedName>
        <fullName evidence="2">DUF2238 domain-containing protein</fullName>
    </submittedName>
</protein>
<dbReference type="Pfam" id="PF09997">
    <property type="entry name" value="DUF2238"/>
    <property type="match status" value="1"/>
</dbReference>
<dbReference type="Proteomes" id="UP001597297">
    <property type="component" value="Unassembled WGS sequence"/>
</dbReference>
<gene>
    <name evidence="2" type="ORF">ACFSQZ_08645</name>
</gene>
<keyword evidence="3" id="KW-1185">Reference proteome</keyword>
<feature type="transmembrane region" description="Helical" evidence="1">
    <location>
        <begin position="109"/>
        <end position="130"/>
    </location>
</feature>
<name>A0ABW5E2A7_9BACT</name>